<keyword evidence="7 13" id="KW-1133">Transmembrane helix</keyword>
<dbReference type="InterPro" id="IPR044202">
    <property type="entry name" value="LETM1/MDM38-like"/>
</dbReference>
<evidence type="ECO:0000313" key="16">
    <source>
        <dbReference type="EMBL" id="KAF9480111.1"/>
    </source>
</evidence>
<evidence type="ECO:0000256" key="5">
    <source>
        <dbReference type="ARBA" id="ARBA00022692"/>
    </source>
</evidence>
<organism evidence="16 17">
    <name type="scientific">Pholiota conissans</name>
    <dbReference type="NCBI Taxonomy" id="109636"/>
    <lineage>
        <taxon>Eukaryota</taxon>
        <taxon>Fungi</taxon>
        <taxon>Dikarya</taxon>
        <taxon>Basidiomycota</taxon>
        <taxon>Agaricomycotina</taxon>
        <taxon>Agaricomycetes</taxon>
        <taxon>Agaricomycetidae</taxon>
        <taxon>Agaricales</taxon>
        <taxon>Agaricineae</taxon>
        <taxon>Strophariaceae</taxon>
        <taxon>Pholiota</taxon>
    </lineage>
</organism>
<dbReference type="AlphaFoldDB" id="A0A9P6CU54"/>
<evidence type="ECO:0000256" key="7">
    <source>
        <dbReference type="ARBA" id="ARBA00022989"/>
    </source>
</evidence>
<evidence type="ECO:0000256" key="10">
    <source>
        <dbReference type="ARBA" id="ARBA00031360"/>
    </source>
</evidence>
<evidence type="ECO:0000259" key="15">
    <source>
        <dbReference type="PROSITE" id="PS51758"/>
    </source>
</evidence>
<dbReference type="GO" id="GO:0005743">
    <property type="term" value="C:mitochondrial inner membrane"/>
    <property type="evidence" value="ECO:0007669"/>
    <property type="project" value="UniProtKB-SubCell"/>
</dbReference>
<keyword evidence="8 11" id="KW-0496">Mitochondrion</keyword>
<evidence type="ECO:0000256" key="1">
    <source>
        <dbReference type="ARBA" id="ARBA00004434"/>
    </source>
</evidence>
<feature type="region of interest" description="Disordered" evidence="12">
    <location>
        <begin position="409"/>
        <end position="441"/>
    </location>
</feature>
<name>A0A9P6CU54_9AGAR</name>
<dbReference type="InterPro" id="IPR011992">
    <property type="entry name" value="EF-hand-dom_pair"/>
</dbReference>
<feature type="domain" description="Letm1 RBD" evidence="15">
    <location>
        <begin position="181"/>
        <end position="378"/>
    </location>
</feature>
<dbReference type="PANTHER" id="PTHR14009:SF1">
    <property type="entry name" value="MITOCHONDRIAL PROTON_CALCIUM EXCHANGER PROTEIN"/>
    <property type="match status" value="1"/>
</dbReference>
<comment type="subcellular location">
    <subcellularLocation>
        <location evidence="1">Mitochondrion inner membrane</location>
        <topology evidence="1">Single-pass membrane protein</topology>
    </subcellularLocation>
</comment>
<dbReference type="Pfam" id="PF07766">
    <property type="entry name" value="LETM1_RBD"/>
    <property type="match status" value="1"/>
</dbReference>
<dbReference type="OrthoDB" id="275278at2759"/>
<evidence type="ECO:0000256" key="12">
    <source>
        <dbReference type="SAM" id="MobiDB-lite"/>
    </source>
</evidence>
<dbReference type="GO" id="GO:0043022">
    <property type="term" value="F:ribosome binding"/>
    <property type="evidence" value="ECO:0007669"/>
    <property type="project" value="InterPro"/>
</dbReference>
<dbReference type="Proteomes" id="UP000807469">
    <property type="component" value="Unassembled WGS sequence"/>
</dbReference>
<keyword evidence="4" id="KW-0813">Transport</keyword>
<feature type="region of interest" description="Disordered" evidence="12">
    <location>
        <begin position="48"/>
        <end position="74"/>
    </location>
</feature>
<evidence type="ECO:0000256" key="3">
    <source>
        <dbReference type="ARBA" id="ARBA00020557"/>
    </source>
</evidence>
<evidence type="ECO:0000256" key="2">
    <source>
        <dbReference type="ARBA" id="ARBA00009584"/>
    </source>
</evidence>
<evidence type="ECO:0000313" key="17">
    <source>
        <dbReference type="Proteomes" id="UP000807469"/>
    </source>
</evidence>
<dbReference type="Gene3D" id="1.10.238.10">
    <property type="entry name" value="EF-hand"/>
    <property type="match status" value="1"/>
</dbReference>
<dbReference type="PROSITE" id="PS51758">
    <property type="entry name" value="LETM1_RBD"/>
    <property type="match status" value="1"/>
</dbReference>
<accession>A0A9P6CU54</accession>
<sequence length="630" mass="70808">MSVWLPRSCPAVLARSSSRSIYITRFHLILPTTLRSLSPSSLAVLPRYQSTKPNPTPLPTSPDAKAAPPVPKDAPVAPLSTRIWKKVKHEAQHYWHGTKLLVSEVRISSRLQWKILQGDTLTRRERRQLKRTTQDLLRLVPFAVFVVVPFMELLLPVALKLFPNMLPSTFEDKYAEEKQRKLLRVRLDMAKFLQETLRESGLKANAHIVGTDTFKEFFRKVRSTGESPSAQEIINVAKLFDDDLTLDNLSRPQLVSMSRYMGLNAFGTDNFLRGAIRSRLLTLRRDDQLIDSEGVDELSTSELQAACQARGIRTTGISPARLRDELTTWISLHLHNRVSGVLLVLGRAFNFDRKFGEDEDGKTAVISSLESVLSGLPDNLLNEAELEVDEKASYKQKLEVLQQQQELIDDEAEQEQKEESARRAKREAEAQLAQDLLPDSELVPDAQVDAEAAEKVPVEDARMTAEQLNELADALIVLSSKSSVLKERDELRALMEENLQAEEDPKSPSGALTKRIRTMLTKIDSQLQEYDNRVGSSLQMISADPQGRISVQDLEKALAVIRHKPDDEISHAVIQKLDPDQDGFVELEHVLGLVKEEGLGILLDDEAQSIIGQGNELKNLKPKKEDIVQE</sequence>
<protein>
    <recommendedName>
        <fullName evidence="3">Mitochondrial proton/calcium exchanger protein</fullName>
    </recommendedName>
    <alternativeName>
        <fullName evidence="10">Leucine zipper-EF-hand-containing transmembrane protein 1</fullName>
    </alternativeName>
</protein>
<evidence type="ECO:0000256" key="8">
    <source>
        <dbReference type="ARBA" id="ARBA00023128"/>
    </source>
</evidence>
<dbReference type="InterPro" id="IPR033122">
    <property type="entry name" value="LETM1-like_RBD"/>
</dbReference>
<evidence type="ECO:0000256" key="11">
    <source>
        <dbReference type="PROSITE-ProRule" id="PRU01094"/>
    </source>
</evidence>
<dbReference type="GO" id="GO:0005509">
    <property type="term" value="F:calcium ion binding"/>
    <property type="evidence" value="ECO:0007669"/>
    <property type="project" value="InterPro"/>
</dbReference>
<dbReference type="GO" id="GO:0015297">
    <property type="term" value="F:antiporter activity"/>
    <property type="evidence" value="ECO:0007669"/>
    <property type="project" value="UniProtKB-KW"/>
</dbReference>
<comment type="similarity">
    <text evidence="2">Belongs to the LETM1 family.</text>
</comment>
<dbReference type="GO" id="GO:0030003">
    <property type="term" value="P:intracellular monoatomic cation homeostasis"/>
    <property type="evidence" value="ECO:0007669"/>
    <property type="project" value="TreeGrafter"/>
</dbReference>
<comment type="caution">
    <text evidence="16">The sequence shown here is derived from an EMBL/GenBank/DDBJ whole genome shotgun (WGS) entry which is preliminary data.</text>
</comment>
<keyword evidence="17" id="KW-1185">Reference proteome</keyword>
<evidence type="ECO:0000259" key="14">
    <source>
        <dbReference type="PROSITE" id="PS50222"/>
    </source>
</evidence>
<dbReference type="EMBL" id="MU155200">
    <property type="protein sequence ID" value="KAF9480111.1"/>
    <property type="molecule type" value="Genomic_DNA"/>
</dbReference>
<evidence type="ECO:0000256" key="9">
    <source>
        <dbReference type="ARBA" id="ARBA00023136"/>
    </source>
</evidence>
<dbReference type="PANTHER" id="PTHR14009">
    <property type="entry name" value="LEUCINE ZIPPER-EF-HAND CONTAINING TRANSMEMBRANE PROTEIN"/>
    <property type="match status" value="1"/>
</dbReference>
<keyword evidence="4" id="KW-0050">Antiport</keyword>
<dbReference type="InterPro" id="IPR002048">
    <property type="entry name" value="EF_hand_dom"/>
</dbReference>
<dbReference type="PROSITE" id="PS50222">
    <property type="entry name" value="EF_HAND_2"/>
    <property type="match status" value="1"/>
</dbReference>
<feature type="transmembrane region" description="Helical" evidence="13">
    <location>
        <begin position="136"/>
        <end position="159"/>
    </location>
</feature>
<feature type="compositionally biased region" description="Low complexity" evidence="12">
    <location>
        <begin position="62"/>
        <end position="74"/>
    </location>
</feature>
<dbReference type="SUPFAM" id="SSF47473">
    <property type="entry name" value="EF-hand"/>
    <property type="match status" value="1"/>
</dbReference>
<evidence type="ECO:0000256" key="4">
    <source>
        <dbReference type="ARBA" id="ARBA00022449"/>
    </source>
</evidence>
<evidence type="ECO:0000256" key="6">
    <source>
        <dbReference type="ARBA" id="ARBA00022792"/>
    </source>
</evidence>
<feature type="domain" description="EF-hand" evidence="14">
    <location>
        <begin position="565"/>
        <end position="600"/>
    </location>
</feature>
<proteinExistence type="inferred from homology"/>
<gene>
    <name evidence="16" type="ORF">BDN70DRAFT_645170</name>
</gene>
<evidence type="ECO:0000256" key="13">
    <source>
        <dbReference type="SAM" id="Phobius"/>
    </source>
</evidence>
<keyword evidence="5 13" id="KW-0812">Transmembrane</keyword>
<feature type="compositionally biased region" description="Basic and acidic residues" evidence="12">
    <location>
        <begin position="414"/>
        <end position="429"/>
    </location>
</feature>
<keyword evidence="6" id="KW-0999">Mitochondrion inner membrane</keyword>
<reference evidence="16" key="1">
    <citation type="submission" date="2020-11" db="EMBL/GenBank/DDBJ databases">
        <authorList>
            <consortium name="DOE Joint Genome Institute"/>
            <person name="Ahrendt S."/>
            <person name="Riley R."/>
            <person name="Andreopoulos W."/>
            <person name="Labutti K."/>
            <person name="Pangilinan J."/>
            <person name="Ruiz-Duenas F.J."/>
            <person name="Barrasa J.M."/>
            <person name="Sanchez-Garcia M."/>
            <person name="Camarero S."/>
            <person name="Miyauchi S."/>
            <person name="Serrano A."/>
            <person name="Linde D."/>
            <person name="Babiker R."/>
            <person name="Drula E."/>
            <person name="Ayuso-Fernandez I."/>
            <person name="Pacheco R."/>
            <person name="Padilla G."/>
            <person name="Ferreira P."/>
            <person name="Barriuso J."/>
            <person name="Kellner H."/>
            <person name="Castanera R."/>
            <person name="Alfaro M."/>
            <person name="Ramirez L."/>
            <person name="Pisabarro A.G."/>
            <person name="Kuo A."/>
            <person name="Tritt A."/>
            <person name="Lipzen A."/>
            <person name="He G."/>
            <person name="Yan M."/>
            <person name="Ng V."/>
            <person name="Cullen D."/>
            <person name="Martin F."/>
            <person name="Rosso M.-N."/>
            <person name="Henrissat B."/>
            <person name="Hibbett D."/>
            <person name="Martinez A.T."/>
            <person name="Grigoriev I.V."/>
        </authorList>
    </citation>
    <scope>NUCLEOTIDE SEQUENCE</scope>
    <source>
        <strain evidence="16">CIRM-BRFM 674</strain>
    </source>
</reference>
<keyword evidence="9 13" id="KW-0472">Membrane</keyword>